<name>A0A382MCD5_9ZZZZ</name>
<feature type="transmembrane region" description="Helical" evidence="6">
    <location>
        <begin position="15"/>
        <end position="36"/>
    </location>
</feature>
<feature type="transmembrane region" description="Helical" evidence="6">
    <location>
        <begin position="97"/>
        <end position="115"/>
    </location>
</feature>
<evidence type="ECO:0000256" key="2">
    <source>
        <dbReference type="ARBA" id="ARBA00006434"/>
    </source>
</evidence>
<dbReference type="GO" id="GO:0005412">
    <property type="term" value="F:D-glucose:sodium symporter activity"/>
    <property type="evidence" value="ECO:0007669"/>
    <property type="project" value="TreeGrafter"/>
</dbReference>
<keyword evidence="3 6" id="KW-0812">Transmembrane</keyword>
<dbReference type="PANTHER" id="PTHR11819:SF195">
    <property type="entry name" value="SODIUM_GLUCOSE COTRANSPORTER 4"/>
    <property type="match status" value="1"/>
</dbReference>
<dbReference type="PANTHER" id="PTHR11819">
    <property type="entry name" value="SOLUTE CARRIER FAMILY 5"/>
    <property type="match status" value="1"/>
</dbReference>
<protein>
    <submittedName>
        <fullName evidence="7">Uncharacterized protein</fullName>
    </submittedName>
</protein>
<dbReference type="InterPro" id="IPR038377">
    <property type="entry name" value="Na/Glc_symporter_sf"/>
</dbReference>
<accession>A0A382MCD5</accession>
<comment type="similarity">
    <text evidence="2">Belongs to the sodium:solute symporter (SSF) (TC 2.A.21) family.</text>
</comment>
<feature type="non-terminal residue" evidence="7">
    <location>
        <position position="172"/>
    </location>
</feature>
<gene>
    <name evidence="7" type="ORF">METZ01_LOCUS297765</name>
</gene>
<evidence type="ECO:0000256" key="6">
    <source>
        <dbReference type="SAM" id="Phobius"/>
    </source>
</evidence>
<reference evidence="7" key="1">
    <citation type="submission" date="2018-05" db="EMBL/GenBank/DDBJ databases">
        <authorList>
            <person name="Lanie J.A."/>
            <person name="Ng W.-L."/>
            <person name="Kazmierczak K.M."/>
            <person name="Andrzejewski T.M."/>
            <person name="Davidsen T.M."/>
            <person name="Wayne K.J."/>
            <person name="Tettelin H."/>
            <person name="Glass J.I."/>
            <person name="Rusch D."/>
            <person name="Podicherti R."/>
            <person name="Tsui H.-C.T."/>
            <person name="Winkler M.E."/>
        </authorList>
    </citation>
    <scope>NUCLEOTIDE SEQUENCE</scope>
</reference>
<dbReference type="InterPro" id="IPR001734">
    <property type="entry name" value="Na/solute_symporter"/>
</dbReference>
<dbReference type="Gene3D" id="1.20.1730.10">
    <property type="entry name" value="Sodium/glucose cotransporter"/>
    <property type="match status" value="1"/>
</dbReference>
<comment type="subcellular location">
    <subcellularLocation>
        <location evidence="1">Membrane</location>
        <topology evidence="1">Multi-pass membrane protein</topology>
    </subcellularLocation>
</comment>
<dbReference type="Pfam" id="PF00474">
    <property type="entry name" value="SSF"/>
    <property type="match status" value="1"/>
</dbReference>
<evidence type="ECO:0000256" key="3">
    <source>
        <dbReference type="ARBA" id="ARBA00022692"/>
    </source>
</evidence>
<evidence type="ECO:0000256" key="5">
    <source>
        <dbReference type="ARBA" id="ARBA00023136"/>
    </source>
</evidence>
<keyword evidence="5 6" id="KW-0472">Membrane</keyword>
<dbReference type="EMBL" id="UINC01091836">
    <property type="protein sequence ID" value="SVC44911.1"/>
    <property type="molecule type" value="Genomic_DNA"/>
</dbReference>
<proteinExistence type="inferred from homology"/>
<evidence type="ECO:0000256" key="1">
    <source>
        <dbReference type="ARBA" id="ARBA00004141"/>
    </source>
</evidence>
<feature type="transmembrane region" description="Helical" evidence="6">
    <location>
        <begin position="136"/>
        <end position="163"/>
    </location>
</feature>
<evidence type="ECO:0000256" key="4">
    <source>
        <dbReference type="ARBA" id="ARBA00022989"/>
    </source>
</evidence>
<evidence type="ECO:0000313" key="7">
    <source>
        <dbReference type="EMBL" id="SVC44911.1"/>
    </source>
</evidence>
<dbReference type="GO" id="GO:0005886">
    <property type="term" value="C:plasma membrane"/>
    <property type="evidence" value="ECO:0007669"/>
    <property type="project" value="TreeGrafter"/>
</dbReference>
<dbReference type="AlphaFoldDB" id="A0A382MCD5"/>
<feature type="transmembrane region" description="Helical" evidence="6">
    <location>
        <begin position="48"/>
        <end position="65"/>
    </location>
</feature>
<sequence>MNNQDIAPGDVDPQYYMLGIIIMALVTGGYVIFGGLRAVIVTDVIQSVLMLVGGLTVAFIVFGLPEVGGWSGMRAMDAAAAADAQKMHLYEPSDHPSLPWTGMLSGLMVLHFFYWGTNQFIVQRALSARTDKEARIGIITAGFFKLLIPFFSIGVGIAAYYLFKKQDMNVAS</sequence>
<organism evidence="7">
    <name type="scientific">marine metagenome</name>
    <dbReference type="NCBI Taxonomy" id="408172"/>
    <lineage>
        <taxon>unclassified sequences</taxon>
        <taxon>metagenomes</taxon>
        <taxon>ecological metagenomes</taxon>
    </lineage>
</organism>
<dbReference type="PROSITE" id="PS50283">
    <property type="entry name" value="NA_SOLUT_SYMP_3"/>
    <property type="match status" value="1"/>
</dbReference>
<keyword evidence="4 6" id="KW-1133">Transmembrane helix</keyword>